<gene>
    <name evidence="9" type="ORF">FNV43_RR01789</name>
</gene>
<organism evidence="9 10">
    <name type="scientific">Rhamnella rubrinervis</name>
    <dbReference type="NCBI Taxonomy" id="2594499"/>
    <lineage>
        <taxon>Eukaryota</taxon>
        <taxon>Viridiplantae</taxon>
        <taxon>Streptophyta</taxon>
        <taxon>Embryophyta</taxon>
        <taxon>Tracheophyta</taxon>
        <taxon>Spermatophyta</taxon>
        <taxon>Magnoliopsida</taxon>
        <taxon>eudicotyledons</taxon>
        <taxon>Gunneridae</taxon>
        <taxon>Pentapetalae</taxon>
        <taxon>rosids</taxon>
        <taxon>fabids</taxon>
        <taxon>Rosales</taxon>
        <taxon>Rhamnaceae</taxon>
        <taxon>rhamnoid group</taxon>
        <taxon>Rhamneae</taxon>
        <taxon>Rhamnella</taxon>
    </lineage>
</organism>
<dbReference type="GO" id="GO:0005634">
    <property type="term" value="C:nucleus"/>
    <property type="evidence" value="ECO:0007669"/>
    <property type="project" value="UniProtKB-SubCell"/>
</dbReference>
<evidence type="ECO:0000259" key="8">
    <source>
        <dbReference type="PROSITE" id="PS51754"/>
    </source>
</evidence>
<dbReference type="Proteomes" id="UP000796880">
    <property type="component" value="Unassembled WGS sequence"/>
</dbReference>
<comment type="caution">
    <text evidence="9">The sequence shown here is derived from an EMBL/GenBank/DDBJ whole genome shotgun (WGS) entry which is preliminary data.</text>
</comment>
<dbReference type="PANTHER" id="PTHR33057">
    <property type="entry name" value="TRANSCRIPTION REPRESSOR OFP7-RELATED"/>
    <property type="match status" value="1"/>
</dbReference>
<evidence type="ECO:0000313" key="10">
    <source>
        <dbReference type="Proteomes" id="UP000796880"/>
    </source>
</evidence>
<proteinExistence type="predicted"/>
<name>A0A8K0MSM0_9ROSA</name>
<keyword evidence="10" id="KW-1185">Reference proteome</keyword>
<evidence type="ECO:0000256" key="6">
    <source>
        <dbReference type="RuleBase" id="RU367028"/>
    </source>
</evidence>
<feature type="domain" description="OVATE" evidence="8">
    <location>
        <begin position="152"/>
        <end position="216"/>
    </location>
</feature>
<feature type="compositionally biased region" description="Pro residues" evidence="7">
    <location>
        <begin position="28"/>
        <end position="37"/>
    </location>
</feature>
<dbReference type="PANTHER" id="PTHR33057:SF175">
    <property type="entry name" value="TRANSCRIPTION REPRESSOR OFP12"/>
    <property type="match status" value="1"/>
</dbReference>
<dbReference type="GO" id="GO:0045892">
    <property type="term" value="P:negative regulation of DNA-templated transcription"/>
    <property type="evidence" value="ECO:0007669"/>
    <property type="project" value="UniProtKB-UniRule"/>
</dbReference>
<dbReference type="InterPro" id="IPR006458">
    <property type="entry name" value="Ovate_C"/>
</dbReference>
<sequence>MSNNNIFWKHFQLCSFFNFKCLPTIQSSPPPPPPPPPDHQDHNNHSSSMPTTSLLNNFNSLYHHDLTTTSHSSTSKSFTPSDDHDDFFSSSDESDSDQSPPDFAAVFASQRFFFSSPGHSNSIVESPDIKPGVVDSETTTDMDIDSAGGVRVPKFSINPYDDFRRSMQEMMEARDVLVDERSDLEYLHELLLCYLALNPKHTHKFIISAFTDLVINLLSSSSSGTRHHRRQDNVLRPVI</sequence>
<evidence type="ECO:0000256" key="5">
    <source>
        <dbReference type="ARBA" id="ARBA00023242"/>
    </source>
</evidence>
<evidence type="ECO:0000256" key="1">
    <source>
        <dbReference type="ARBA" id="ARBA00004123"/>
    </source>
</evidence>
<dbReference type="NCBIfam" id="TIGR01568">
    <property type="entry name" value="A_thal_3678"/>
    <property type="match status" value="1"/>
</dbReference>
<keyword evidence="3 6" id="KW-0805">Transcription regulation</keyword>
<evidence type="ECO:0000256" key="7">
    <source>
        <dbReference type="SAM" id="MobiDB-lite"/>
    </source>
</evidence>
<keyword evidence="5 6" id="KW-0539">Nucleus</keyword>
<evidence type="ECO:0000256" key="3">
    <source>
        <dbReference type="ARBA" id="ARBA00023015"/>
    </source>
</evidence>
<feature type="region of interest" description="Disordered" evidence="7">
    <location>
        <begin position="25"/>
        <end position="50"/>
    </location>
</feature>
<evidence type="ECO:0000313" key="9">
    <source>
        <dbReference type="EMBL" id="KAF3457132.1"/>
    </source>
</evidence>
<comment type="function">
    <text evidence="6">Transcriptional repressor that regulates multiple aspects of plant growth and development.</text>
</comment>
<keyword evidence="2 6" id="KW-0678">Repressor</keyword>
<dbReference type="PROSITE" id="PS51754">
    <property type="entry name" value="OVATE"/>
    <property type="match status" value="1"/>
</dbReference>
<dbReference type="InterPro" id="IPR038933">
    <property type="entry name" value="Ovate"/>
</dbReference>
<evidence type="ECO:0000256" key="2">
    <source>
        <dbReference type="ARBA" id="ARBA00022491"/>
    </source>
</evidence>
<comment type="subcellular location">
    <subcellularLocation>
        <location evidence="1 6">Nucleus</location>
    </subcellularLocation>
</comment>
<dbReference type="EMBL" id="VOIH02000001">
    <property type="protein sequence ID" value="KAF3457132.1"/>
    <property type="molecule type" value="Genomic_DNA"/>
</dbReference>
<feature type="region of interest" description="Disordered" evidence="7">
    <location>
        <begin position="69"/>
        <end position="101"/>
    </location>
</feature>
<accession>A0A8K0MSM0</accession>
<feature type="compositionally biased region" description="Low complexity" evidence="7">
    <location>
        <begin position="69"/>
        <end position="80"/>
    </location>
</feature>
<protein>
    <recommendedName>
        <fullName evidence="6">Transcription repressor</fullName>
    </recommendedName>
    <alternativeName>
        <fullName evidence="6">Ovate family protein</fullName>
    </alternativeName>
</protein>
<evidence type="ECO:0000256" key="4">
    <source>
        <dbReference type="ARBA" id="ARBA00023163"/>
    </source>
</evidence>
<dbReference type="Pfam" id="PF04844">
    <property type="entry name" value="Ovate"/>
    <property type="match status" value="1"/>
</dbReference>
<dbReference type="AlphaFoldDB" id="A0A8K0MSM0"/>
<dbReference type="OrthoDB" id="690912at2759"/>
<keyword evidence="4 6" id="KW-0804">Transcription</keyword>
<reference evidence="9" key="1">
    <citation type="submission" date="2020-03" db="EMBL/GenBank/DDBJ databases">
        <title>A high-quality chromosome-level genome assembly of a woody plant with both climbing and erect habits, Rhamnella rubrinervis.</title>
        <authorList>
            <person name="Lu Z."/>
            <person name="Yang Y."/>
            <person name="Zhu X."/>
            <person name="Sun Y."/>
        </authorList>
    </citation>
    <scope>NUCLEOTIDE SEQUENCE</scope>
    <source>
        <strain evidence="9">BYM</strain>
        <tissue evidence="9">Leaf</tissue>
    </source>
</reference>